<protein>
    <submittedName>
        <fullName evidence="1">Uncharacterized protein</fullName>
    </submittedName>
</protein>
<dbReference type="Proteomes" id="UP000255139">
    <property type="component" value="Unassembled WGS sequence"/>
</dbReference>
<sequence>MKHLDSIIKTIKAEFRQPYSKDREPLISPYL</sequence>
<reference evidence="1 2" key="1">
    <citation type="submission" date="2018-06" db="EMBL/GenBank/DDBJ databases">
        <authorList>
            <consortium name="Pathogen Informatics"/>
            <person name="Doyle S."/>
        </authorList>
    </citation>
    <scope>NUCLEOTIDE SEQUENCE [LARGE SCALE GENOMIC DNA]</scope>
    <source>
        <strain evidence="1 2">NCTC12714</strain>
    </source>
</reference>
<organism evidence="1 2">
    <name type="scientific">Helicobacter muridarum</name>
    <dbReference type="NCBI Taxonomy" id="216"/>
    <lineage>
        <taxon>Bacteria</taxon>
        <taxon>Pseudomonadati</taxon>
        <taxon>Campylobacterota</taxon>
        <taxon>Epsilonproteobacteria</taxon>
        <taxon>Campylobacterales</taxon>
        <taxon>Helicobacteraceae</taxon>
        <taxon>Helicobacter</taxon>
    </lineage>
</organism>
<evidence type="ECO:0000313" key="2">
    <source>
        <dbReference type="Proteomes" id="UP000255139"/>
    </source>
</evidence>
<evidence type="ECO:0000313" key="1">
    <source>
        <dbReference type="EMBL" id="STQ85570.1"/>
    </source>
</evidence>
<accession>A0A377PSR4</accession>
<dbReference type="AlphaFoldDB" id="A0A377PSR4"/>
<proteinExistence type="predicted"/>
<keyword evidence="2" id="KW-1185">Reference proteome</keyword>
<gene>
    <name evidence="1" type="ORF">NCTC12714_00356</name>
</gene>
<name>A0A377PSR4_9HELI</name>
<dbReference type="EMBL" id="UGJE01000002">
    <property type="protein sequence ID" value="STQ85570.1"/>
    <property type="molecule type" value="Genomic_DNA"/>
</dbReference>